<sequence length="375" mass="40354">MMWILAGLYCLAIWLVFAKWRLLRLSLPLAIVLGSVGPALIVALLFCAQYYHPFTSQAIVLQKTVPIVPQVQQRVRVTKIVAAPNEPLKAGDTLFELDRAPLENAVERLSAAVAEAEQAVKVAESSIDTADAAVTRAKADLAFMVKERDRDSKLVESQTITQEEYDLTLTRYQQASTALDQANAAQRQAVLGVELSKAKLAQSRSALKDADYDLKQAVVVAPADGFVTNVQLLPGTMVGGVGGGSVMTFIKHSEDDEAGIVVAMLDQKNFLLVEPGQYAEVALKLYPGRILTGRVIGVIDVSGSGQLLATGQLPDDIATGPPTRFAAKIQLDEAASLRLPGGARGCAAVYTQHVQVAGIPVMFVTRAQSWLNYLW</sequence>
<dbReference type="Gene3D" id="2.40.30.170">
    <property type="match status" value="1"/>
</dbReference>
<evidence type="ECO:0000313" key="4">
    <source>
        <dbReference type="Proteomes" id="UP000317421"/>
    </source>
</evidence>
<dbReference type="InterPro" id="IPR050739">
    <property type="entry name" value="MFP"/>
</dbReference>
<proteinExistence type="predicted"/>
<comment type="caution">
    <text evidence="3">The sequence shown here is derived from an EMBL/GenBank/DDBJ whole genome shotgun (WGS) entry which is preliminary data.</text>
</comment>
<evidence type="ECO:0000313" key="3">
    <source>
        <dbReference type="EMBL" id="TWT97745.1"/>
    </source>
</evidence>
<dbReference type="EMBL" id="SJPR01000002">
    <property type="protein sequence ID" value="TWT97745.1"/>
    <property type="molecule type" value="Genomic_DNA"/>
</dbReference>
<keyword evidence="2" id="KW-0812">Transmembrane</keyword>
<keyword evidence="2" id="KW-1133">Transmembrane helix</keyword>
<dbReference type="RefSeq" id="WP_146444652.1">
    <property type="nucleotide sequence ID" value="NZ_SJPR01000002.1"/>
</dbReference>
<dbReference type="OrthoDB" id="286173at2"/>
<evidence type="ECO:0000256" key="2">
    <source>
        <dbReference type="SAM" id="Phobius"/>
    </source>
</evidence>
<dbReference type="Gene3D" id="2.40.50.100">
    <property type="match status" value="1"/>
</dbReference>
<feature type="transmembrane region" description="Helical" evidence="2">
    <location>
        <begin position="28"/>
        <end position="48"/>
    </location>
</feature>
<reference evidence="3 4" key="1">
    <citation type="submission" date="2019-02" db="EMBL/GenBank/DDBJ databases">
        <title>Deep-cultivation of Planctomycetes and their phenomic and genomic characterization uncovers novel biology.</title>
        <authorList>
            <person name="Wiegand S."/>
            <person name="Jogler M."/>
            <person name="Boedeker C."/>
            <person name="Pinto D."/>
            <person name="Vollmers J."/>
            <person name="Rivas-Marin E."/>
            <person name="Kohn T."/>
            <person name="Peeters S.H."/>
            <person name="Heuer A."/>
            <person name="Rast P."/>
            <person name="Oberbeckmann S."/>
            <person name="Bunk B."/>
            <person name="Jeske O."/>
            <person name="Meyerdierks A."/>
            <person name="Storesund J.E."/>
            <person name="Kallscheuer N."/>
            <person name="Luecker S."/>
            <person name="Lage O.M."/>
            <person name="Pohl T."/>
            <person name="Merkel B.J."/>
            <person name="Hornburger P."/>
            <person name="Mueller R.-W."/>
            <person name="Bruemmer F."/>
            <person name="Labrenz M."/>
            <person name="Spormann A.M."/>
            <person name="Op Den Camp H."/>
            <person name="Overmann J."/>
            <person name="Amann R."/>
            <person name="Jetten M.S.M."/>
            <person name="Mascher T."/>
            <person name="Medema M.H."/>
            <person name="Devos D.P."/>
            <person name="Kaster A.-K."/>
            <person name="Ovreas L."/>
            <person name="Rohde M."/>
            <person name="Galperin M.Y."/>
            <person name="Jogler C."/>
        </authorList>
    </citation>
    <scope>NUCLEOTIDE SEQUENCE [LARGE SCALE GENOMIC DNA]</scope>
    <source>
        <strain evidence="3 4">Pla108</strain>
    </source>
</reference>
<dbReference type="SUPFAM" id="SSF111369">
    <property type="entry name" value="HlyD-like secretion proteins"/>
    <property type="match status" value="2"/>
</dbReference>
<name>A0A5C6AEY1_9BACT</name>
<keyword evidence="4" id="KW-1185">Reference proteome</keyword>
<dbReference type="Proteomes" id="UP000317421">
    <property type="component" value="Unassembled WGS sequence"/>
</dbReference>
<feature type="coiled-coil region" evidence="1">
    <location>
        <begin position="99"/>
        <end position="133"/>
    </location>
</feature>
<accession>A0A5C6AEY1</accession>
<gene>
    <name evidence="3" type="primary">yiaV</name>
    <name evidence="3" type="ORF">Pla108_18970</name>
</gene>
<dbReference type="PANTHER" id="PTHR30386:SF18">
    <property type="entry name" value="INNER MEMBRANE PROTEIN YIAV-RELATED"/>
    <property type="match status" value="1"/>
</dbReference>
<organism evidence="3 4">
    <name type="scientific">Botrimarina colliarenosi</name>
    <dbReference type="NCBI Taxonomy" id="2528001"/>
    <lineage>
        <taxon>Bacteria</taxon>
        <taxon>Pseudomonadati</taxon>
        <taxon>Planctomycetota</taxon>
        <taxon>Planctomycetia</taxon>
        <taxon>Pirellulales</taxon>
        <taxon>Lacipirellulaceae</taxon>
        <taxon>Botrimarina</taxon>
    </lineage>
</organism>
<keyword evidence="1" id="KW-0175">Coiled coil</keyword>
<dbReference type="Gene3D" id="1.10.287.470">
    <property type="entry name" value="Helix hairpin bin"/>
    <property type="match status" value="2"/>
</dbReference>
<keyword evidence="2" id="KW-0472">Membrane</keyword>
<dbReference type="AlphaFoldDB" id="A0A5C6AEY1"/>
<protein>
    <submittedName>
        <fullName evidence="3">Inner membrane protein YiaV</fullName>
    </submittedName>
</protein>
<evidence type="ECO:0000256" key="1">
    <source>
        <dbReference type="SAM" id="Coils"/>
    </source>
</evidence>
<dbReference type="PANTHER" id="PTHR30386">
    <property type="entry name" value="MEMBRANE FUSION SUBUNIT OF EMRAB-TOLC MULTIDRUG EFFLUX PUMP"/>
    <property type="match status" value="1"/>
</dbReference>